<name>A0A6I2MMT3_9FLAO</name>
<keyword evidence="4" id="KW-1185">Reference proteome</keyword>
<proteinExistence type="predicted"/>
<organism evidence="3 4">
    <name type="scientific">Maribacter luteus</name>
    <dbReference type="NCBI Taxonomy" id="2594478"/>
    <lineage>
        <taxon>Bacteria</taxon>
        <taxon>Pseudomonadati</taxon>
        <taxon>Bacteroidota</taxon>
        <taxon>Flavobacteriia</taxon>
        <taxon>Flavobacteriales</taxon>
        <taxon>Flavobacteriaceae</taxon>
        <taxon>Maribacter</taxon>
    </lineage>
</organism>
<dbReference type="Pfam" id="PF01553">
    <property type="entry name" value="Acyltransferase"/>
    <property type="match status" value="1"/>
</dbReference>
<dbReference type="EMBL" id="WKJH01000021">
    <property type="protein sequence ID" value="MRX65153.1"/>
    <property type="molecule type" value="Genomic_DNA"/>
</dbReference>
<dbReference type="OrthoDB" id="9806008at2"/>
<dbReference type="PANTHER" id="PTHR31605">
    <property type="entry name" value="GLYCEROL-3-PHOSPHATE O-ACYLTRANSFERASE 1"/>
    <property type="match status" value="1"/>
</dbReference>
<protein>
    <submittedName>
        <fullName evidence="3">Glycerol acyltransferase</fullName>
    </submittedName>
</protein>
<feature type="transmembrane region" description="Helical" evidence="1">
    <location>
        <begin position="302"/>
        <end position="323"/>
    </location>
</feature>
<dbReference type="GO" id="GO:0016287">
    <property type="term" value="F:glycerone-phosphate O-acyltransferase activity"/>
    <property type="evidence" value="ECO:0007669"/>
    <property type="project" value="TreeGrafter"/>
</dbReference>
<dbReference type="AlphaFoldDB" id="A0A6I2MMT3"/>
<keyword evidence="3" id="KW-0808">Transferase</keyword>
<dbReference type="Proteomes" id="UP000443153">
    <property type="component" value="Unassembled WGS sequence"/>
</dbReference>
<keyword evidence="1" id="KW-1133">Transmembrane helix</keyword>
<comment type="caution">
    <text evidence="3">The sequence shown here is derived from an EMBL/GenBank/DDBJ whole genome shotgun (WGS) entry which is preliminary data.</text>
</comment>
<dbReference type="InterPro" id="IPR002123">
    <property type="entry name" value="Plipid/glycerol_acylTrfase"/>
</dbReference>
<keyword evidence="3" id="KW-0012">Acyltransferase</keyword>
<dbReference type="GO" id="GO:0008654">
    <property type="term" value="P:phospholipid biosynthetic process"/>
    <property type="evidence" value="ECO:0007669"/>
    <property type="project" value="TreeGrafter"/>
</dbReference>
<evidence type="ECO:0000259" key="2">
    <source>
        <dbReference type="SMART" id="SM00563"/>
    </source>
</evidence>
<dbReference type="SMART" id="SM00563">
    <property type="entry name" value="PlsC"/>
    <property type="match status" value="1"/>
</dbReference>
<dbReference type="RefSeq" id="WP_154367703.1">
    <property type="nucleotide sequence ID" value="NZ_WKJH01000021.1"/>
</dbReference>
<keyword evidence="1" id="KW-0812">Transmembrane</keyword>
<gene>
    <name evidence="3" type="ORF">GJ691_13390</name>
</gene>
<feature type="domain" description="Phospholipid/glycerol acyltransferase" evidence="2">
    <location>
        <begin position="37"/>
        <end position="165"/>
    </location>
</feature>
<dbReference type="GO" id="GO:0004366">
    <property type="term" value="F:glycerol-3-phosphate O-acyltransferase activity"/>
    <property type="evidence" value="ECO:0007669"/>
    <property type="project" value="TreeGrafter"/>
</dbReference>
<accession>A0A6I2MMT3</accession>
<evidence type="ECO:0000313" key="4">
    <source>
        <dbReference type="Proteomes" id="UP000443153"/>
    </source>
</evidence>
<feature type="transmembrane region" description="Helical" evidence="1">
    <location>
        <begin position="263"/>
        <end position="282"/>
    </location>
</feature>
<reference evidence="3 4" key="1">
    <citation type="submission" date="2019-11" db="EMBL/GenBank/DDBJ databases">
        <title>Maribacter lutea sp. nov., a marine bacterium isolated from intertidal sand.</title>
        <authorList>
            <person name="Liu A."/>
        </authorList>
    </citation>
    <scope>NUCLEOTIDE SEQUENCE [LARGE SCALE GENOMIC DNA]</scope>
    <source>
        <strain evidence="3 4">RZ05</strain>
    </source>
</reference>
<keyword evidence="1" id="KW-0472">Membrane</keyword>
<dbReference type="PANTHER" id="PTHR31605:SF0">
    <property type="entry name" value="GLYCEROL-3-PHOSPHATE O-ACYLTRANSFERASE 1"/>
    <property type="match status" value="1"/>
</dbReference>
<evidence type="ECO:0000313" key="3">
    <source>
        <dbReference type="EMBL" id="MRX65153.1"/>
    </source>
</evidence>
<dbReference type="InterPro" id="IPR052744">
    <property type="entry name" value="GPAT/DAPAT"/>
</dbReference>
<sequence>MRIGYNILKLYVKIGLFCYFKKIKVVGLGNIPKDKPILFLANHQNALIDALIIVMNVGVAPFFLARSDVFKKPLIAKFLRYLQMIPIYRIRDGRETLRNNPAIFSKCGRLLSEGKALMLFPEGNHGIQRRVRWPMRKGFVKMIFSALENDPNLDIRIVPVGLNYLRAESFPDSVAMYIGEDISVQACFDPKNLPATEALLKNEVYKRLKQLTTHIEDEGTYDNVVVQLNNRNVDYLDPISVNNTIQEIDVTFQETPIQKKTPWYSYVLKFVFTLVNFPILVLWNKKLKSRDMDIEFRSTMRFALGVLLFPIYFGILFLLFAYFLGIGTAFMLLLAHWLINVAYMKLG</sequence>
<evidence type="ECO:0000256" key="1">
    <source>
        <dbReference type="SAM" id="Phobius"/>
    </source>
</evidence>
<dbReference type="SUPFAM" id="SSF69593">
    <property type="entry name" value="Glycerol-3-phosphate (1)-acyltransferase"/>
    <property type="match status" value="1"/>
</dbReference>
<dbReference type="CDD" id="cd07992">
    <property type="entry name" value="LPLAT_AAK14816-like"/>
    <property type="match status" value="1"/>
</dbReference>